<evidence type="ECO:0000313" key="6">
    <source>
        <dbReference type="EMBL" id="MBC3898125.1"/>
    </source>
</evidence>
<keyword evidence="2" id="KW-0479">Metal-binding</keyword>
<dbReference type="InterPro" id="IPR027417">
    <property type="entry name" value="P-loop_NTPase"/>
</dbReference>
<evidence type="ECO:0000313" key="7">
    <source>
        <dbReference type="Proteomes" id="UP000622405"/>
    </source>
</evidence>
<dbReference type="PROSITE" id="PS51656">
    <property type="entry name" value="4FE4S"/>
    <property type="match status" value="1"/>
</dbReference>
<evidence type="ECO:0000256" key="2">
    <source>
        <dbReference type="ARBA" id="ARBA00022723"/>
    </source>
</evidence>
<evidence type="ECO:0000256" key="4">
    <source>
        <dbReference type="ARBA" id="ARBA00023014"/>
    </source>
</evidence>
<dbReference type="Proteomes" id="UP000622405">
    <property type="component" value="Unassembled WGS sequence"/>
</dbReference>
<keyword evidence="1" id="KW-0004">4Fe-4S</keyword>
<name>A0ABR6YSG6_9FIRM</name>
<evidence type="ECO:0000256" key="1">
    <source>
        <dbReference type="ARBA" id="ARBA00022485"/>
    </source>
</evidence>
<dbReference type="EMBL" id="WJBE01000001">
    <property type="protein sequence ID" value="MBC3898125.1"/>
    <property type="molecule type" value="Genomic_DNA"/>
</dbReference>
<keyword evidence="4" id="KW-0411">Iron-sulfur</keyword>
<dbReference type="PANTHER" id="PTHR40072">
    <property type="entry name" value="MOLYBDOPTERIN-GUANINE DINUCLEOTIDE BIOSYNTHESIS ADAPTER PROTEIN-RELATED"/>
    <property type="match status" value="1"/>
</dbReference>
<proteinExistence type="predicted"/>
<evidence type="ECO:0000256" key="3">
    <source>
        <dbReference type="ARBA" id="ARBA00023004"/>
    </source>
</evidence>
<dbReference type="InterPro" id="IPR052539">
    <property type="entry name" value="MGD_biosynthesis_adapter"/>
</dbReference>
<evidence type="ECO:0000259" key="5">
    <source>
        <dbReference type="PROSITE" id="PS51656"/>
    </source>
</evidence>
<dbReference type="InterPro" id="IPR007202">
    <property type="entry name" value="4Fe-4S_dom"/>
</dbReference>
<dbReference type="Pfam" id="PF03205">
    <property type="entry name" value="MobB"/>
    <property type="match status" value="1"/>
</dbReference>
<keyword evidence="3" id="KW-0408">Iron</keyword>
<dbReference type="RefSeq" id="WP_186892879.1">
    <property type="nucleotide sequence ID" value="NZ_WJBE01000001.1"/>
</dbReference>
<dbReference type="SUPFAM" id="SSF52540">
    <property type="entry name" value="P-loop containing nucleoside triphosphate hydrolases"/>
    <property type="match status" value="1"/>
</dbReference>
<gene>
    <name evidence="6" type="ORF">GH811_00665</name>
</gene>
<dbReference type="InterPro" id="IPR004435">
    <property type="entry name" value="MobB_dom"/>
</dbReference>
<comment type="caution">
    <text evidence="6">The sequence shown here is derived from an EMBL/GenBank/DDBJ whole genome shotgun (WGS) entry which is preliminary data.</text>
</comment>
<accession>A0ABR6YSG6</accession>
<dbReference type="PANTHER" id="PTHR40072:SF1">
    <property type="entry name" value="MOLYBDOPTERIN-GUANINE DINUCLEOTIDE BIOSYNTHESIS ADAPTER PROTEIN"/>
    <property type="match status" value="1"/>
</dbReference>
<sequence length="253" mass="27938">MKVISVRGLTHSGKTTVIETIISGLRRRGYSVGSVKEIHYEAFAMDQPGTNTDRHKQAGAQLVTALGMAETDILYQAKLPLRKLLAHYDHDYVILEGVDDPAIPKIVTGHDYEGLEERLDDTVFAFSGVIADQCSNYRGKAVVHCLQEADRLVDLVQQYAFDLLPGFSEKCCGLCGTDCAGFCRQIVANEVKRADCPLKDDGVTLKINEQKVVMVPFVQKLIQNVVLSVVSELEGYEKGADIKIHLGRPEDDE</sequence>
<reference evidence="6 7" key="1">
    <citation type="journal article" date="2020" name="mSystems">
        <title>Defining Genomic and Predicted Metabolic Features of the Acetobacterium Genus.</title>
        <authorList>
            <person name="Ross D.E."/>
            <person name="Marshall C.W."/>
            <person name="Gulliver D."/>
            <person name="May H.D."/>
            <person name="Norman R.S."/>
        </authorList>
    </citation>
    <scope>NUCLEOTIDE SEQUENCE [LARGE SCALE GENOMIC DNA]</scope>
    <source>
        <strain evidence="6 7">DSM 4132</strain>
    </source>
</reference>
<protein>
    <submittedName>
        <fullName evidence="6">Molybdopterin-guanine dinucleotide biosynthesis protein</fullName>
    </submittedName>
</protein>
<dbReference type="Gene3D" id="3.40.50.300">
    <property type="entry name" value="P-loop containing nucleotide triphosphate hydrolases"/>
    <property type="match status" value="1"/>
</dbReference>
<feature type="domain" description="4Fe-4S" evidence="5">
    <location>
        <begin position="151"/>
        <end position="213"/>
    </location>
</feature>
<organism evidence="6 7">
    <name type="scientific">Acetobacterium malicum</name>
    <dbReference type="NCBI Taxonomy" id="52692"/>
    <lineage>
        <taxon>Bacteria</taxon>
        <taxon>Bacillati</taxon>
        <taxon>Bacillota</taxon>
        <taxon>Clostridia</taxon>
        <taxon>Eubacteriales</taxon>
        <taxon>Eubacteriaceae</taxon>
        <taxon>Acetobacterium</taxon>
    </lineage>
</organism>
<keyword evidence="7" id="KW-1185">Reference proteome</keyword>